<evidence type="ECO:0000256" key="2">
    <source>
        <dbReference type="SAM" id="MobiDB-lite"/>
    </source>
</evidence>
<feature type="coiled-coil region" evidence="1">
    <location>
        <begin position="102"/>
        <end position="136"/>
    </location>
</feature>
<proteinExistence type="predicted"/>
<evidence type="ECO:0000313" key="4">
    <source>
        <dbReference type="Proteomes" id="UP000688137"/>
    </source>
</evidence>
<dbReference type="AlphaFoldDB" id="A0A8S1NLL6"/>
<sequence>MQIRQPTRYPVVPQFQNLNQYGPFVSPTQRTSQIQRIGTPNTLRFDYQRLRNTQSMQQYPIIPQTSVVTPQKAITKKPHIKMPQPGQTVSQSQTPSYDPALMVGLIKENQEIKAKIAQKEKELQLLNEEIALFEQKS</sequence>
<evidence type="ECO:0000256" key="1">
    <source>
        <dbReference type="SAM" id="Coils"/>
    </source>
</evidence>
<feature type="compositionally biased region" description="Polar residues" evidence="2">
    <location>
        <begin position="85"/>
        <end position="95"/>
    </location>
</feature>
<feature type="region of interest" description="Disordered" evidence="2">
    <location>
        <begin position="73"/>
        <end position="95"/>
    </location>
</feature>
<evidence type="ECO:0000313" key="3">
    <source>
        <dbReference type="EMBL" id="CAD8093052.1"/>
    </source>
</evidence>
<accession>A0A8S1NLL6</accession>
<keyword evidence="4" id="KW-1185">Reference proteome</keyword>
<organism evidence="3 4">
    <name type="scientific">Paramecium primaurelia</name>
    <dbReference type="NCBI Taxonomy" id="5886"/>
    <lineage>
        <taxon>Eukaryota</taxon>
        <taxon>Sar</taxon>
        <taxon>Alveolata</taxon>
        <taxon>Ciliophora</taxon>
        <taxon>Intramacronucleata</taxon>
        <taxon>Oligohymenophorea</taxon>
        <taxon>Peniculida</taxon>
        <taxon>Parameciidae</taxon>
        <taxon>Paramecium</taxon>
    </lineage>
</organism>
<keyword evidence="1" id="KW-0175">Coiled coil</keyword>
<reference evidence="3" key="1">
    <citation type="submission" date="2021-01" db="EMBL/GenBank/DDBJ databases">
        <authorList>
            <consortium name="Genoscope - CEA"/>
            <person name="William W."/>
        </authorList>
    </citation>
    <scope>NUCLEOTIDE SEQUENCE</scope>
</reference>
<gene>
    <name evidence="3" type="ORF">PPRIM_AZ9-3.1.T0920096</name>
</gene>
<protein>
    <submittedName>
        <fullName evidence="3">Uncharacterized protein</fullName>
    </submittedName>
</protein>
<name>A0A8S1NLL6_PARPR</name>
<comment type="caution">
    <text evidence="3">The sequence shown here is derived from an EMBL/GenBank/DDBJ whole genome shotgun (WGS) entry which is preliminary data.</text>
</comment>
<dbReference type="OMA" id="MQQYPII"/>
<dbReference type="Proteomes" id="UP000688137">
    <property type="component" value="Unassembled WGS sequence"/>
</dbReference>
<dbReference type="EMBL" id="CAJJDM010000095">
    <property type="protein sequence ID" value="CAD8093052.1"/>
    <property type="molecule type" value="Genomic_DNA"/>
</dbReference>